<evidence type="ECO:0000313" key="1">
    <source>
        <dbReference type="EMBL" id="MBJ7594285.1"/>
    </source>
</evidence>
<gene>
    <name evidence="1" type="ORF">JF886_05370</name>
</gene>
<name>A0A934K1U1_9BACT</name>
<dbReference type="Proteomes" id="UP000606991">
    <property type="component" value="Unassembled WGS sequence"/>
</dbReference>
<reference evidence="1 2" key="1">
    <citation type="submission" date="2020-10" db="EMBL/GenBank/DDBJ databases">
        <title>Ca. Dormibacterota MAGs.</title>
        <authorList>
            <person name="Montgomery K."/>
        </authorList>
    </citation>
    <scope>NUCLEOTIDE SEQUENCE [LARGE SCALE GENOMIC DNA]</scope>
    <source>
        <strain evidence="1">SC8812_S17_18</strain>
    </source>
</reference>
<proteinExistence type="predicted"/>
<protein>
    <submittedName>
        <fullName evidence="1">Uncharacterized protein</fullName>
    </submittedName>
</protein>
<organism evidence="1 2">
    <name type="scientific">Candidatus Aeolococcus gillhamiae</name>
    <dbReference type="NCBI Taxonomy" id="3127015"/>
    <lineage>
        <taxon>Bacteria</taxon>
        <taxon>Bacillati</taxon>
        <taxon>Candidatus Dormiibacterota</taxon>
        <taxon>Candidatus Dormibacteria</taxon>
        <taxon>Candidatus Aeolococcales</taxon>
        <taxon>Candidatus Aeolococcaceae</taxon>
        <taxon>Candidatus Aeolococcus</taxon>
    </lineage>
</organism>
<dbReference type="EMBL" id="JAEKNS010000061">
    <property type="protein sequence ID" value="MBJ7594285.1"/>
    <property type="molecule type" value="Genomic_DNA"/>
</dbReference>
<accession>A0A934K1U1</accession>
<evidence type="ECO:0000313" key="2">
    <source>
        <dbReference type="Proteomes" id="UP000606991"/>
    </source>
</evidence>
<comment type="caution">
    <text evidence="1">The sequence shown here is derived from an EMBL/GenBank/DDBJ whole genome shotgun (WGS) entry which is preliminary data.</text>
</comment>
<dbReference type="InterPro" id="IPR023606">
    <property type="entry name" value="CoA-Trfase_III_dom_1_sf"/>
</dbReference>
<dbReference type="AlphaFoldDB" id="A0A934K1U1"/>
<sequence length="35" mass="3715">MARNVADLYCSVILGDLAAEVIKVHCPSAGDDPRD</sequence>
<dbReference type="SUPFAM" id="SSF89796">
    <property type="entry name" value="CoA-transferase family III (CaiB/BaiF)"/>
    <property type="match status" value="1"/>
</dbReference>